<evidence type="ECO:0000256" key="3">
    <source>
        <dbReference type="ARBA" id="ARBA00022723"/>
    </source>
</evidence>
<comment type="catalytic activity">
    <reaction evidence="9">
        <text>hydrogenselenide + ATP + H2O = selenophosphate + AMP + phosphate + 2 H(+)</text>
        <dbReference type="Rhea" id="RHEA:18737"/>
        <dbReference type="ChEBI" id="CHEBI:15377"/>
        <dbReference type="ChEBI" id="CHEBI:15378"/>
        <dbReference type="ChEBI" id="CHEBI:16144"/>
        <dbReference type="ChEBI" id="CHEBI:29317"/>
        <dbReference type="ChEBI" id="CHEBI:30616"/>
        <dbReference type="ChEBI" id="CHEBI:43474"/>
        <dbReference type="ChEBI" id="CHEBI:456215"/>
        <dbReference type="EC" id="2.7.9.3"/>
    </reaction>
</comment>
<dbReference type="InterPro" id="IPR023061">
    <property type="entry name" value="SelD_I"/>
</dbReference>
<feature type="binding site" evidence="9">
    <location>
        <position position="29"/>
    </location>
    <ligand>
        <name>Mg(2+)</name>
        <dbReference type="ChEBI" id="CHEBI:18420"/>
    </ligand>
</feature>
<feature type="binding site" evidence="9">
    <location>
        <position position="69"/>
    </location>
    <ligand>
        <name>Mg(2+)</name>
        <dbReference type="ChEBI" id="CHEBI:18420"/>
    </ligand>
</feature>
<comment type="function">
    <text evidence="9">Synthesizes selenophosphate from selenide and ATP.</text>
</comment>
<accession>A0A7M1S2K4</accession>
<evidence type="ECO:0000256" key="9">
    <source>
        <dbReference type="HAMAP-Rule" id="MF_00625"/>
    </source>
</evidence>
<evidence type="ECO:0000256" key="2">
    <source>
        <dbReference type="ARBA" id="ARBA00022679"/>
    </source>
</evidence>
<keyword evidence="13" id="KW-1185">Reference proteome</keyword>
<keyword evidence="2 9" id="KW-0808">Transferase</keyword>
<feature type="domain" description="PurM-like N-terminal" evidence="10">
    <location>
        <begin position="28"/>
        <end position="135"/>
    </location>
</feature>
<dbReference type="GO" id="GO:0000287">
    <property type="term" value="F:magnesium ion binding"/>
    <property type="evidence" value="ECO:0007669"/>
    <property type="project" value="UniProtKB-UniRule"/>
</dbReference>
<evidence type="ECO:0000256" key="1">
    <source>
        <dbReference type="ARBA" id="ARBA00008026"/>
    </source>
</evidence>
<feature type="active site" evidence="9">
    <location>
        <position position="15"/>
    </location>
</feature>
<dbReference type="KEGG" id="sinu:IMZ28_07260"/>
<evidence type="ECO:0000259" key="11">
    <source>
        <dbReference type="Pfam" id="PF02769"/>
    </source>
</evidence>
<evidence type="ECO:0000256" key="6">
    <source>
        <dbReference type="ARBA" id="ARBA00022840"/>
    </source>
</evidence>
<dbReference type="SUPFAM" id="SSF56042">
    <property type="entry name" value="PurM C-terminal domain-like"/>
    <property type="match status" value="1"/>
</dbReference>
<dbReference type="AlphaFoldDB" id="A0A7M1S2K4"/>
<keyword evidence="7 9" id="KW-0460">Magnesium</keyword>
<feature type="binding site" description="in other chain" evidence="9">
    <location>
        <position position="69"/>
    </location>
    <ligand>
        <name>ATP</name>
        <dbReference type="ChEBI" id="CHEBI:30616"/>
        <note>ligand shared between dimeric partners</note>
    </ligand>
</feature>
<organism evidence="12 13">
    <name type="scientific">Sulfurovum indicum</name>
    <dbReference type="NCBI Taxonomy" id="2779528"/>
    <lineage>
        <taxon>Bacteria</taxon>
        <taxon>Pseudomonadati</taxon>
        <taxon>Campylobacterota</taxon>
        <taxon>Epsilonproteobacteria</taxon>
        <taxon>Campylobacterales</taxon>
        <taxon>Sulfurovaceae</taxon>
        <taxon>Sulfurovum</taxon>
    </lineage>
</organism>
<evidence type="ECO:0000256" key="7">
    <source>
        <dbReference type="ARBA" id="ARBA00022842"/>
    </source>
</evidence>
<comment type="subunit">
    <text evidence="9">Homodimer.</text>
</comment>
<evidence type="ECO:0000259" key="10">
    <source>
        <dbReference type="Pfam" id="PF00586"/>
    </source>
</evidence>
<dbReference type="GO" id="GO:0004756">
    <property type="term" value="F:selenide, water dikinase activity"/>
    <property type="evidence" value="ECO:0007669"/>
    <property type="project" value="UniProtKB-UniRule"/>
</dbReference>
<dbReference type="SUPFAM" id="SSF55326">
    <property type="entry name" value="PurM N-terminal domain-like"/>
    <property type="match status" value="1"/>
</dbReference>
<keyword evidence="3 9" id="KW-0479">Metal-binding</keyword>
<gene>
    <name evidence="9 12" type="primary">selD</name>
    <name evidence="12" type="ORF">IMZ28_07260</name>
</gene>
<dbReference type="InterPro" id="IPR004536">
    <property type="entry name" value="SPS/SelD"/>
</dbReference>
<feature type="binding site" evidence="9">
    <location>
        <begin position="117"/>
        <end position="119"/>
    </location>
    <ligand>
        <name>ATP</name>
        <dbReference type="ChEBI" id="CHEBI:30616"/>
        <note>ligand shared between dimeric partners</note>
    </ligand>
</feature>
<keyword evidence="6 9" id="KW-0067">ATP-binding</keyword>
<dbReference type="InterPro" id="IPR036676">
    <property type="entry name" value="PurM-like_C_sf"/>
</dbReference>
<protein>
    <recommendedName>
        <fullName evidence="9">Selenide, water dikinase</fullName>
        <ecNumber evidence="9">2.7.9.3</ecNumber>
    </recommendedName>
    <alternativeName>
        <fullName evidence="9">Selenium donor protein</fullName>
    </alternativeName>
    <alternativeName>
        <fullName evidence="9">Selenophosphate synthase</fullName>
    </alternativeName>
</protein>
<feature type="binding site" description="in other chain" evidence="9">
    <location>
        <begin position="26"/>
        <end position="28"/>
    </location>
    <ligand>
        <name>ATP</name>
        <dbReference type="ChEBI" id="CHEBI:30616"/>
        <note>ligand shared between dimeric partners</note>
    </ligand>
</feature>
<dbReference type="GO" id="GO:0005737">
    <property type="term" value="C:cytoplasm"/>
    <property type="evidence" value="ECO:0007669"/>
    <property type="project" value="TreeGrafter"/>
</dbReference>
<keyword evidence="8 9" id="KW-0711">Selenium</keyword>
<proteinExistence type="inferred from homology"/>
<dbReference type="Proteomes" id="UP000595074">
    <property type="component" value="Chromosome"/>
</dbReference>
<dbReference type="PANTHER" id="PTHR10256">
    <property type="entry name" value="SELENIDE, WATER DIKINASE"/>
    <property type="match status" value="1"/>
</dbReference>
<comment type="cofactor">
    <cofactor evidence="9">
        <name>Mg(2+)</name>
        <dbReference type="ChEBI" id="CHEBI:18420"/>
    </cofactor>
    <text evidence="9">Binds 1 Mg(2+) ion per monomer.</text>
</comment>
<dbReference type="HAMAP" id="MF_00625">
    <property type="entry name" value="SelD"/>
    <property type="match status" value="1"/>
</dbReference>
<evidence type="ECO:0000313" key="13">
    <source>
        <dbReference type="Proteomes" id="UP000595074"/>
    </source>
</evidence>
<dbReference type="GO" id="GO:0016260">
    <property type="term" value="P:selenocysteine biosynthetic process"/>
    <property type="evidence" value="ECO:0007669"/>
    <property type="project" value="InterPro"/>
</dbReference>
<name>A0A7M1S2K4_9BACT</name>
<dbReference type="Pfam" id="PF02769">
    <property type="entry name" value="AIRS_C"/>
    <property type="match status" value="1"/>
</dbReference>
<dbReference type="InterPro" id="IPR016188">
    <property type="entry name" value="PurM-like_N"/>
</dbReference>
<dbReference type="Gene3D" id="3.30.1330.10">
    <property type="entry name" value="PurM-like, N-terminal domain"/>
    <property type="match status" value="1"/>
</dbReference>
<dbReference type="InterPro" id="IPR036921">
    <property type="entry name" value="PurM-like_N_sf"/>
</dbReference>
<dbReference type="GO" id="GO:0005524">
    <property type="term" value="F:ATP binding"/>
    <property type="evidence" value="ECO:0007669"/>
    <property type="project" value="UniProtKB-UniRule"/>
</dbReference>
<dbReference type="CDD" id="cd02195">
    <property type="entry name" value="SelD"/>
    <property type="match status" value="1"/>
</dbReference>
<dbReference type="EMBL" id="CP063164">
    <property type="protein sequence ID" value="QOR61251.1"/>
    <property type="molecule type" value="Genomic_DNA"/>
</dbReference>
<sequence>MAPGELSHAIGKLSCNDENVLIDLNSSDDASVYKIDEHTAIVQTVDIITPVVDDPFYYGQIAAANSLSDIFAMGGKALTALNIVGFDACNQTPDVLQEILRGGESKIKECGGSIVGGHTIKTPEMLYGLSVMGRVDPDRIYHNNKPRVGDLLVLTKPLGMGILTTAIKADKLDKQKIMNVVNILAQLNYKASVAMQDFDVSACTDITGFGLMGHAMEMADNRVTLKFNHHAIPVMEEAKTFAAQGVIPGGSKSNQKYLEERVVFQTQKDILLFDAQTSGGLLIAVAEKDADALVERLKNEGYGYSAIVAEVCQKEALPIVVT</sequence>
<dbReference type="Gene3D" id="3.90.650.10">
    <property type="entry name" value="PurM-like C-terminal domain"/>
    <property type="match status" value="1"/>
</dbReference>
<feature type="domain" description="PurM-like C-terminal" evidence="11">
    <location>
        <begin position="147"/>
        <end position="315"/>
    </location>
</feature>
<evidence type="ECO:0000256" key="5">
    <source>
        <dbReference type="ARBA" id="ARBA00022777"/>
    </source>
</evidence>
<dbReference type="Pfam" id="PF00586">
    <property type="entry name" value="AIRS"/>
    <property type="match status" value="1"/>
</dbReference>
<evidence type="ECO:0000313" key="12">
    <source>
        <dbReference type="EMBL" id="QOR61251.1"/>
    </source>
</evidence>
<keyword evidence="4 9" id="KW-0547">Nucleotide-binding</keyword>
<evidence type="ECO:0000256" key="4">
    <source>
        <dbReference type="ARBA" id="ARBA00022741"/>
    </source>
</evidence>
<comment type="caution">
    <text evidence="9">Lacks conserved residue(s) required for the propagation of feature annotation.</text>
</comment>
<dbReference type="PIRSF" id="PIRSF036407">
    <property type="entry name" value="Selenphspht_syn"/>
    <property type="match status" value="1"/>
</dbReference>
<dbReference type="EC" id="2.7.9.3" evidence="9"/>
<feature type="binding site" evidence="9">
    <location>
        <position position="205"/>
    </location>
    <ligand>
        <name>Mg(2+)</name>
        <dbReference type="ChEBI" id="CHEBI:18420"/>
    </ligand>
</feature>
<feature type="binding site" description="in other chain" evidence="9">
    <location>
        <position position="46"/>
    </location>
    <ligand>
        <name>ATP</name>
        <dbReference type="ChEBI" id="CHEBI:30616"/>
        <note>ligand shared between dimeric partners</note>
    </ligand>
</feature>
<reference evidence="12 13" key="1">
    <citation type="submission" date="2020-10" db="EMBL/GenBank/DDBJ databases">
        <title>The genome of sulfurovum sp.</title>
        <authorList>
            <person name="Xie S."/>
            <person name="Shao Z."/>
            <person name="Jiang L."/>
        </authorList>
    </citation>
    <scope>NUCLEOTIDE SEQUENCE [LARGE SCALE GENOMIC DNA]</scope>
    <source>
        <strain evidence="12 13">ST-419</strain>
    </source>
</reference>
<dbReference type="PANTHER" id="PTHR10256:SF0">
    <property type="entry name" value="INACTIVE SELENIDE, WATER DIKINASE-LIKE PROTEIN-RELATED"/>
    <property type="match status" value="1"/>
</dbReference>
<keyword evidence="5 9" id="KW-0418">Kinase</keyword>
<dbReference type="NCBIfam" id="TIGR00476">
    <property type="entry name" value="selD"/>
    <property type="match status" value="1"/>
</dbReference>
<evidence type="ECO:0000256" key="8">
    <source>
        <dbReference type="ARBA" id="ARBA00023266"/>
    </source>
</evidence>
<dbReference type="InterPro" id="IPR010918">
    <property type="entry name" value="PurM-like_C_dom"/>
</dbReference>
<comment type="similarity">
    <text evidence="1 9">Belongs to the selenophosphate synthase 1 family. Class I subfamily.</text>
</comment>